<sequence length="517" mass="55319">MDAAIVSVTVYPDQARITRRGSVDLPPGRRKVYFERLPLQVSADSVRVGGQGPATVLGVDVVRRSHSRPTDPAAAELAERRRELTADLAELADSDAVLQQRLDFLAGLGERSSPAFARALAAGDADPARVAETAAALAEQATAVRAERRANARRRQDVEAELAAIDRRTAQPVAALPDLMAAAVDIDVTGDATVTLELSYLVTGAGWTSVYDVRVDGQQLSMTWFGLVTQRTGEDWPEGELLLSTARPSGTARVPELSPWYLDRYQPPPPQIAYPAMAYGAAPMAAPGGPPPPAPISPPPVLEQAVATVEHGVSASTYRAARPVAVPGDGTAHRATVAVIDLDAALDYVTAPVRAAEAHLRATVVNRSQHTLLPGPASVFSSGVFVGRAALAMWAPGEEIELALGVDDRIRVDRTMVGRRATKPTLSTSRRREVEYRVLVTNHTPGPARVTVLDQLPVSRDENIAVRELHLHPAPSERTELGLLTWRFELPPGGVAEVLLGVRVDVGRGVEMVGWRE</sequence>
<evidence type="ECO:0008006" key="5">
    <source>
        <dbReference type="Google" id="ProtNLM"/>
    </source>
</evidence>
<organism evidence="3 4">
    <name type="scientific">Virgisporangium ochraceum</name>
    <dbReference type="NCBI Taxonomy" id="65505"/>
    <lineage>
        <taxon>Bacteria</taxon>
        <taxon>Bacillati</taxon>
        <taxon>Actinomycetota</taxon>
        <taxon>Actinomycetes</taxon>
        <taxon>Micromonosporales</taxon>
        <taxon>Micromonosporaceae</taxon>
        <taxon>Virgisporangium</taxon>
    </lineage>
</organism>
<keyword evidence="4" id="KW-1185">Reference proteome</keyword>
<evidence type="ECO:0000259" key="2">
    <source>
        <dbReference type="Pfam" id="PF13600"/>
    </source>
</evidence>
<feature type="domain" description="DUF4139" evidence="1">
    <location>
        <begin position="196"/>
        <end position="504"/>
    </location>
</feature>
<dbReference type="Pfam" id="PF13600">
    <property type="entry name" value="DUF4140"/>
    <property type="match status" value="1"/>
</dbReference>
<dbReference type="EMBL" id="BOPH01000072">
    <property type="protein sequence ID" value="GIJ70086.1"/>
    <property type="molecule type" value="Genomic_DNA"/>
</dbReference>
<accession>A0A8J3ZZ96</accession>
<gene>
    <name evidence="3" type="ORF">Voc01_050030</name>
</gene>
<dbReference type="InterPro" id="IPR025554">
    <property type="entry name" value="DUF4140"/>
</dbReference>
<evidence type="ECO:0000313" key="4">
    <source>
        <dbReference type="Proteomes" id="UP000635606"/>
    </source>
</evidence>
<evidence type="ECO:0000259" key="1">
    <source>
        <dbReference type="Pfam" id="PF13598"/>
    </source>
</evidence>
<dbReference type="PANTHER" id="PTHR31005">
    <property type="entry name" value="DUF4139 DOMAIN-CONTAINING PROTEIN"/>
    <property type="match status" value="1"/>
</dbReference>
<name>A0A8J3ZZ96_9ACTN</name>
<dbReference type="NCBIfam" id="TIGR02231">
    <property type="entry name" value="mucoidy inhibitor MuiA family protein"/>
    <property type="match status" value="1"/>
</dbReference>
<dbReference type="InterPro" id="IPR037291">
    <property type="entry name" value="DUF4139"/>
</dbReference>
<protein>
    <recommendedName>
        <fullName evidence="5">Mucoidy inhibitor MuiA family protein</fullName>
    </recommendedName>
</protein>
<comment type="caution">
    <text evidence="3">The sequence shown here is derived from an EMBL/GenBank/DDBJ whole genome shotgun (WGS) entry which is preliminary data.</text>
</comment>
<reference evidence="3" key="1">
    <citation type="submission" date="2021-01" db="EMBL/GenBank/DDBJ databases">
        <title>Whole genome shotgun sequence of Virgisporangium ochraceum NBRC 16418.</title>
        <authorList>
            <person name="Komaki H."/>
            <person name="Tamura T."/>
        </authorList>
    </citation>
    <scope>NUCLEOTIDE SEQUENCE</scope>
    <source>
        <strain evidence="3">NBRC 16418</strain>
    </source>
</reference>
<dbReference type="PANTHER" id="PTHR31005:SF8">
    <property type="entry name" value="DUF4139 DOMAIN-CONTAINING PROTEIN"/>
    <property type="match status" value="1"/>
</dbReference>
<proteinExistence type="predicted"/>
<evidence type="ECO:0000313" key="3">
    <source>
        <dbReference type="EMBL" id="GIJ70086.1"/>
    </source>
</evidence>
<dbReference type="InterPro" id="IPR011935">
    <property type="entry name" value="CHP02231"/>
</dbReference>
<dbReference type="Proteomes" id="UP000635606">
    <property type="component" value="Unassembled WGS sequence"/>
</dbReference>
<feature type="domain" description="DUF4140" evidence="2">
    <location>
        <begin position="8"/>
        <end position="105"/>
    </location>
</feature>
<dbReference type="Pfam" id="PF13598">
    <property type="entry name" value="DUF4139"/>
    <property type="match status" value="1"/>
</dbReference>
<dbReference type="AlphaFoldDB" id="A0A8J3ZZ96"/>